<dbReference type="Gene3D" id="3.50.50.60">
    <property type="entry name" value="FAD/NAD(P)-binding domain"/>
    <property type="match status" value="1"/>
</dbReference>
<dbReference type="SUPFAM" id="SSF51905">
    <property type="entry name" value="FAD/NAD(P)-binding domain"/>
    <property type="match status" value="1"/>
</dbReference>
<dbReference type="PANTHER" id="PTHR13847:SF285">
    <property type="entry name" value="FAD DEPENDENT OXIDOREDUCTASE DOMAIN-CONTAINING PROTEIN"/>
    <property type="match status" value="1"/>
</dbReference>
<dbReference type="OrthoDB" id="311718at2"/>
<dbReference type="RefSeq" id="WP_019439663.1">
    <property type="nucleotide sequence ID" value="NZ_ALOE01000003.1"/>
</dbReference>
<dbReference type="PANTHER" id="PTHR13847">
    <property type="entry name" value="SARCOSINE DEHYDROGENASE-RELATED"/>
    <property type="match status" value="1"/>
</dbReference>
<dbReference type="Proteomes" id="UP000327424">
    <property type="component" value="Chromosome"/>
</dbReference>
<dbReference type="NCBIfam" id="TIGR03329">
    <property type="entry name" value="Phn_aa_oxid"/>
    <property type="match status" value="1"/>
</dbReference>
<accession>A0A5J6WS53</accession>
<protein>
    <submittedName>
        <fullName evidence="3">FAD-dependent oxidoreductase</fullName>
    </submittedName>
</protein>
<sequence length="491" mass="54171">MTKQPEFQTFWFQQAMDLEADYCNNVKPQTLTADTVADVCIVGGGYTGLWTAIQLKQQQPTLDVMIIEKSLCGSGASGRNGGCMLTWSTKYLSMQRLYGETQAVELVKASEQAVDEIEAFCLKYQIDAELRRDGTLFTATNTAQTGGLEATLAALDKHELNSWQVWEAKTVQQHAGSELHQTGYFSPVAASVQPGKLARGLKRVAEQLEVRIYENTPMLAIKDNNLSATSAKASSKASAKANKHKVVIETPQGTVYATKSVMALNAWMLEQFPQFKNKIVVVSSDMAITKPIPEKLAEMGITDGKTVLDSRTFVHYYRTTPDGRLMLGKGGNHFSYANAVRPLFNQPTRYGKLLRESFDKLFPTLVAEEFETTWTGPSDRSATGLPFFGKIADEGNIYYGFGYSGSGVGQTWIGGKILASMLLGNNDKWSHNGLTTGPKGGFPPEPIRWIGTMLVRNAIRRKERCEDNETTPFWFDKQLAKFANAAGKADK</sequence>
<dbReference type="Pfam" id="PF01266">
    <property type="entry name" value="DAO"/>
    <property type="match status" value="1"/>
</dbReference>
<dbReference type="GO" id="GO:0005737">
    <property type="term" value="C:cytoplasm"/>
    <property type="evidence" value="ECO:0007669"/>
    <property type="project" value="TreeGrafter"/>
</dbReference>
<dbReference type="GO" id="GO:0016491">
    <property type="term" value="F:oxidoreductase activity"/>
    <property type="evidence" value="ECO:0007669"/>
    <property type="project" value="UniProtKB-KW"/>
</dbReference>
<keyword evidence="4" id="KW-1185">Reference proteome</keyword>
<name>A0A5J6WS53_MORMI</name>
<dbReference type="AlphaFoldDB" id="A0A5J6WS53"/>
<proteinExistence type="predicted"/>
<organism evidence="3 4">
    <name type="scientific">Moritella marina ATCC 15381</name>
    <dbReference type="NCBI Taxonomy" id="1202962"/>
    <lineage>
        <taxon>Bacteria</taxon>
        <taxon>Pseudomonadati</taxon>
        <taxon>Pseudomonadota</taxon>
        <taxon>Gammaproteobacteria</taxon>
        <taxon>Alteromonadales</taxon>
        <taxon>Moritellaceae</taxon>
        <taxon>Moritella</taxon>
    </lineage>
</organism>
<dbReference type="Gene3D" id="3.30.9.10">
    <property type="entry name" value="D-Amino Acid Oxidase, subunit A, domain 2"/>
    <property type="match status" value="1"/>
</dbReference>
<evidence type="ECO:0000313" key="3">
    <source>
        <dbReference type="EMBL" id="QFI39232.1"/>
    </source>
</evidence>
<dbReference type="EMBL" id="CP044399">
    <property type="protein sequence ID" value="QFI39232.1"/>
    <property type="molecule type" value="Genomic_DNA"/>
</dbReference>
<keyword evidence="1" id="KW-0560">Oxidoreductase</keyword>
<evidence type="ECO:0000256" key="1">
    <source>
        <dbReference type="ARBA" id="ARBA00023002"/>
    </source>
</evidence>
<dbReference type="InterPro" id="IPR017715">
    <property type="entry name" value="NH2-phosphonate_OxRdtase"/>
</dbReference>
<reference evidence="3 4" key="1">
    <citation type="submission" date="2019-09" db="EMBL/GenBank/DDBJ databases">
        <title>Hybrid Assembly of the complete Genome of the Deep-Sea Bacterium Moritella marina from long Nanopore and Illumina reads.</title>
        <authorList>
            <person name="Magin S."/>
            <person name="Georgoulis A."/>
            <person name="Papadimitriou K."/>
            <person name="Iliakis G."/>
            <person name="Vorgias C.E."/>
        </authorList>
    </citation>
    <scope>NUCLEOTIDE SEQUENCE [LARGE SCALE GENOMIC DNA]</scope>
    <source>
        <strain evidence="3 4">MP-1</strain>
    </source>
</reference>
<evidence type="ECO:0000313" key="4">
    <source>
        <dbReference type="Proteomes" id="UP000327424"/>
    </source>
</evidence>
<evidence type="ECO:0000259" key="2">
    <source>
        <dbReference type="Pfam" id="PF01266"/>
    </source>
</evidence>
<feature type="domain" description="FAD dependent oxidoreductase" evidence="2">
    <location>
        <begin position="38"/>
        <end position="420"/>
    </location>
</feature>
<dbReference type="InterPro" id="IPR036188">
    <property type="entry name" value="FAD/NAD-bd_sf"/>
</dbReference>
<gene>
    <name evidence="3" type="ORF">FR932_15925</name>
</gene>
<dbReference type="KEGG" id="mmaa:FR932_15925"/>
<dbReference type="InterPro" id="IPR006076">
    <property type="entry name" value="FAD-dep_OxRdtase"/>
</dbReference>